<dbReference type="EMBL" id="BMQN01000001">
    <property type="protein sequence ID" value="GGR82090.1"/>
    <property type="molecule type" value="Genomic_DNA"/>
</dbReference>
<evidence type="ECO:0000313" key="1">
    <source>
        <dbReference type="EMBL" id="GGR82090.1"/>
    </source>
</evidence>
<dbReference type="SUPFAM" id="SSF109854">
    <property type="entry name" value="DinB/YfiT-like putative metalloenzymes"/>
    <property type="match status" value="1"/>
</dbReference>
<accession>A0ABQ2RZE9</accession>
<proteinExistence type="predicted"/>
<evidence type="ECO:0000313" key="2">
    <source>
        <dbReference type="Proteomes" id="UP000644548"/>
    </source>
</evidence>
<evidence type="ECO:0008006" key="3">
    <source>
        <dbReference type="Google" id="ProtNLM"/>
    </source>
</evidence>
<dbReference type="InterPro" id="IPR034660">
    <property type="entry name" value="DinB/YfiT-like"/>
</dbReference>
<sequence length="141" mass="15018">MNVLQYSLAGGAAFRTPDALLHDLSLGEAVQTVPDLPYTLGALLEHLQVTQRASLALASGRAETWPDGLNVWPDGPWTADRLAAVLLDLRAGLAEAQALAADPSTRARDVLTDLAVHSAYHWGQVALLRRLHGTLPGPEQA</sequence>
<reference evidence="2" key="1">
    <citation type="journal article" date="2019" name="Int. J. Syst. Evol. Microbiol.">
        <title>The Global Catalogue of Microorganisms (GCM) 10K type strain sequencing project: providing services to taxonomists for standard genome sequencing and annotation.</title>
        <authorList>
            <consortium name="The Broad Institute Genomics Platform"/>
            <consortium name="The Broad Institute Genome Sequencing Center for Infectious Disease"/>
            <person name="Wu L."/>
            <person name="Ma J."/>
        </authorList>
    </citation>
    <scope>NUCLEOTIDE SEQUENCE [LARGE SCALE GENOMIC DNA]</scope>
    <source>
        <strain evidence="2">JCM 31405</strain>
    </source>
</reference>
<gene>
    <name evidence="1" type="ORF">GCM10008960_06360</name>
</gene>
<protein>
    <recommendedName>
        <fullName evidence="3">Damage-inducible protein DinB</fullName>
    </recommendedName>
</protein>
<organism evidence="1 2">
    <name type="scientific">Deinococcus sedimenti</name>
    <dbReference type="NCBI Taxonomy" id="1867090"/>
    <lineage>
        <taxon>Bacteria</taxon>
        <taxon>Thermotogati</taxon>
        <taxon>Deinococcota</taxon>
        <taxon>Deinococci</taxon>
        <taxon>Deinococcales</taxon>
        <taxon>Deinococcaceae</taxon>
        <taxon>Deinococcus</taxon>
    </lineage>
</organism>
<comment type="caution">
    <text evidence="1">The sequence shown here is derived from an EMBL/GenBank/DDBJ whole genome shotgun (WGS) entry which is preliminary data.</text>
</comment>
<keyword evidence="2" id="KW-1185">Reference proteome</keyword>
<name>A0ABQ2RZE9_9DEIO</name>
<dbReference type="RefSeq" id="WP_189071677.1">
    <property type="nucleotide sequence ID" value="NZ_BMQN01000001.1"/>
</dbReference>
<dbReference type="Proteomes" id="UP000644548">
    <property type="component" value="Unassembled WGS sequence"/>
</dbReference>